<keyword evidence="4" id="KW-1003">Cell membrane</keyword>
<dbReference type="Pfam" id="PF00528">
    <property type="entry name" value="BPD_transp_1"/>
    <property type="match status" value="1"/>
</dbReference>
<dbReference type="InterPro" id="IPR000515">
    <property type="entry name" value="MetI-like"/>
</dbReference>
<dbReference type="InterPro" id="IPR051789">
    <property type="entry name" value="Bact_Polyamine_Transport"/>
</dbReference>
<evidence type="ECO:0000256" key="1">
    <source>
        <dbReference type="ARBA" id="ARBA00004651"/>
    </source>
</evidence>
<evidence type="ECO:0000256" key="7">
    <source>
        <dbReference type="ARBA" id="ARBA00023136"/>
    </source>
</evidence>
<keyword evidence="3 8" id="KW-0813">Transport</keyword>
<comment type="similarity">
    <text evidence="2">Belongs to the binding-protein-dependent transport system permease family. CysTW subfamily.</text>
</comment>
<accession>A0ABV7R4K7</accession>
<feature type="domain" description="ABC transmembrane type-1" evidence="9">
    <location>
        <begin position="60"/>
        <end position="248"/>
    </location>
</feature>
<dbReference type="InterPro" id="IPR035906">
    <property type="entry name" value="MetI-like_sf"/>
</dbReference>
<evidence type="ECO:0000256" key="6">
    <source>
        <dbReference type="ARBA" id="ARBA00022989"/>
    </source>
</evidence>
<feature type="transmembrane region" description="Helical" evidence="8">
    <location>
        <begin position="227"/>
        <end position="248"/>
    </location>
</feature>
<keyword evidence="6 8" id="KW-1133">Transmembrane helix</keyword>
<evidence type="ECO:0000256" key="8">
    <source>
        <dbReference type="RuleBase" id="RU363032"/>
    </source>
</evidence>
<keyword evidence="7 8" id="KW-0472">Membrane</keyword>
<dbReference type="Gene3D" id="1.10.3720.10">
    <property type="entry name" value="MetI-like"/>
    <property type="match status" value="1"/>
</dbReference>
<keyword evidence="11" id="KW-1185">Reference proteome</keyword>
<keyword evidence="5 8" id="KW-0812">Transmembrane</keyword>
<feature type="transmembrane region" description="Helical" evidence="8">
    <location>
        <begin position="12"/>
        <end position="39"/>
    </location>
</feature>
<organism evidence="10 11">
    <name type="scientific">Paracoccus mangrovi</name>
    <dbReference type="NCBI Taxonomy" id="1715645"/>
    <lineage>
        <taxon>Bacteria</taxon>
        <taxon>Pseudomonadati</taxon>
        <taxon>Pseudomonadota</taxon>
        <taxon>Alphaproteobacteria</taxon>
        <taxon>Rhodobacterales</taxon>
        <taxon>Paracoccaceae</taxon>
        <taxon>Paracoccus</taxon>
    </lineage>
</organism>
<sequence>MKGSGLRVYALIYLLFLYAPILLLPIFAFNSGTVIAFPLKGVTTEWFAQMFENATLRRALANSLIIAVSASVFATCLGVLAARATTRFEFPGKGAITGLIMLPLVLPEIIISISLLVVLLSLGVTLNIFTVIIGHTLICMPYATVILSTAFNSLDRSLEEAAYDLGETKWSAFRLVILPLVMPGIISSLLMSFTISLDEFIIAFFLAGNEPTLPTYIFSQLRFPKQIPMIMALGTVLVVMSIILLTIAEYFRRRGVARTGAKDTGGFL</sequence>
<dbReference type="PROSITE" id="PS50928">
    <property type="entry name" value="ABC_TM1"/>
    <property type="match status" value="1"/>
</dbReference>
<dbReference type="CDD" id="cd06261">
    <property type="entry name" value="TM_PBP2"/>
    <property type="match status" value="1"/>
</dbReference>
<dbReference type="EMBL" id="JBHRXJ010000005">
    <property type="protein sequence ID" value="MFC3528239.1"/>
    <property type="molecule type" value="Genomic_DNA"/>
</dbReference>
<dbReference type="RefSeq" id="WP_374426529.1">
    <property type="nucleotide sequence ID" value="NZ_JBHRXJ010000005.1"/>
</dbReference>
<evidence type="ECO:0000313" key="11">
    <source>
        <dbReference type="Proteomes" id="UP001595721"/>
    </source>
</evidence>
<evidence type="ECO:0000256" key="2">
    <source>
        <dbReference type="ARBA" id="ARBA00007069"/>
    </source>
</evidence>
<feature type="transmembrane region" description="Helical" evidence="8">
    <location>
        <begin position="59"/>
        <end position="82"/>
    </location>
</feature>
<feature type="transmembrane region" description="Helical" evidence="8">
    <location>
        <begin position="94"/>
        <end position="122"/>
    </location>
</feature>
<feature type="transmembrane region" description="Helical" evidence="8">
    <location>
        <begin position="175"/>
        <end position="207"/>
    </location>
</feature>
<reference evidence="11" key="1">
    <citation type="journal article" date="2019" name="Int. J. Syst. Evol. Microbiol.">
        <title>The Global Catalogue of Microorganisms (GCM) 10K type strain sequencing project: providing services to taxonomists for standard genome sequencing and annotation.</title>
        <authorList>
            <consortium name="The Broad Institute Genomics Platform"/>
            <consortium name="The Broad Institute Genome Sequencing Center for Infectious Disease"/>
            <person name="Wu L."/>
            <person name="Ma J."/>
        </authorList>
    </citation>
    <scope>NUCLEOTIDE SEQUENCE [LARGE SCALE GENOMIC DNA]</scope>
    <source>
        <strain evidence="11">KCTC 42899</strain>
    </source>
</reference>
<name>A0ABV7R4K7_9RHOB</name>
<dbReference type="SUPFAM" id="SSF161098">
    <property type="entry name" value="MetI-like"/>
    <property type="match status" value="1"/>
</dbReference>
<comment type="caution">
    <text evidence="10">The sequence shown here is derived from an EMBL/GenBank/DDBJ whole genome shotgun (WGS) entry which is preliminary data.</text>
</comment>
<evidence type="ECO:0000259" key="9">
    <source>
        <dbReference type="PROSITE" id="PS50928"/>
    </source>
</evidence>
<dbReference type="PANTHER" id="PTHR43848">
    <property type="entry name" value="PUTRESCINE TRANSPORT SYSTEM PERMEASE PROTEIN POTI"/>
    <property type="match status" value="1"/>
</dbReference>
<protein>
    <submittedName>
        <fullName evidence="10">ABC transporter permease</fullName>
    </submittedName>
</protein>
<proteinExistence type="inferred from homology"/>
<evidence type="ECO:0000256" key="3">
    <source>
        <dbReference type="ARBA" id="ARBA00022448"/>
    </source>
</evidence>
<evidence type="ECO:0000313" key="10">
    <source>
        <dbReference type="EMBL" id="MFC3528239.1"/>
    </source>
</evidence>
<comment type="subcellular location">
    <subcellularLocation>
        <location evidence="1 8">Cell membrane</location>
        <topology evidence="1 8">Multi-pass membrane protein</topology>
    </subcellularLocation>
</comment>
<evidence type="ECO:0000256" key="5">
    <source>
        <dbReference type="ARBA" id="ARBA00022692"/>
    </source>
</evidence>
<feature type="transmembrane region" description="Helical" evidence="8">
    <location>
        <begin position="128"/>
        <end position="154"/>
    </location>
</feature>
<gene>
    <name evidence="10" type="ORF">ACFOMH_08620</name>
</gene>
<dbReference type="Proteomes" id="UP001595721">
    <property type="component" value="Unassembled WGS sequence"/>
</dbReference>
<evidence type="ECO:0000256" key="4">
    <source>
        <dbReference type="ARBA" id="ARBA00022475"/>
    </source>
</evidence>
<dbReference type="PANTHER" id="PTHR43848:SF2">
    <property type="entry name" value="PUTRESCINE TRANSPORT SYSTEM PERMEASE PROTEIN POTI"/>
    <property type="match status" value="1"/>
</dbReference>